<evidence type="ECO:0008006" key="3">
    <source>
        <dbReference type="Google" id="ProtNLM"/>
    </source>
</evidence>
<proteinExistence type="predicted"/>
<dbReference type="GO" id="GO:0016829">
    <property type="term" value="F:lyase activity"/>
    <property type="evidence" value="ECO:0007669"/>
    <property type="project" value="InterPro"/>
</dbReference>
<dbReference type="InterPro" id="IPR002915">
    <property type="entry name" value="DeoC/FbaB/LacD_aldolase"/>
</dbReference>
<dbReference type="OrthoDB" id="6329at2157"/>
<sequence length="237" mass="26118">MLDTPGKYSRWSRLTKNSKRLFIVALDHGGEDAIYEGLQDMPRLFNEILNEKPNALILNEGVYLSYFKLLIGKTEVILNIPFDPKAVEFAAKLDVVGVKTAYFGKAPLDPLTSEKMRAVARAAYDFGLIYINEVIPVDPQGKVIYDAHQIARIARVAAEYGGDIVKTAYAEPFETIVEAVPVPVIIAGGEKGSIDIYKVIEKALRAGAQGVAIGRNIFQSPNPREAASRIRKLVEEV</sequence>
<evidence type="ECO:0000313" key="2">
    <source>
        <dbReference type="Proteomes" id="UP000067434"/>
    </source>
</evidence>
<keyword evidence="2" id="KW-1185">Reference proteome</keyword>
<reference evidence="1 2" key="1">
    <citation type="journal article" date="2015" name="Stand. Genomic Sci.">
        <title>Complete genome sequence of and proposal of Thermofilum uzonense sp. nov. a novel hyperthermophilic crenarchaeon and emended description of the genus Thermofilum.</title>
        <authorList>
            <person name="Toshchakov S.V."/>
            <person name="Korzhenkov A.A."/>
            <person name="Samarov N.I."/>
            <person name="Mazunin I.O."/>
            <person name="Mozhey O.I."/>
            <person name="Shmyr I.S."/>
            <person name="Derbikova K.S."/>
            <person name="Taranov E.A."/>
            <person name="Dominova I.N."/>
            <person name="Bonch-Osmolovskaya E.A."/>
            <person name="Patrushev M.V."/>
            <person name="Podosokorskaya O.A."/>
            <person name="Kublanov I.V."/>
        </authorList>
    </citation>
    <scope>NUCLEOTIDE SEQUENCE [LARGE SCALE GENOMIC DNA]</scope>
    <source>
        <strain evidence="1 2">1807-2</strain>
    </source>
</reference>
<dbReference type="GeneID" id="25401007"/>
<dbReference type="InterPro" id="IPR050456">
    <property type="entry name" value="DeoC/FbaB_aldolase"/>
</dbReference>
<dbReference type="PANTHER" id="PTHR47916:SF1">
    <property type="entry name" value="3-HYDROXY-5-PHOSPHONOOXYPENTANE-2,4-DIONE THIOLASE"/>
    <property type="match status" value="1"/>
</dbReference>
<protein>
    <recommendedName>
        <fullName evidence="3">Fructose-bisphosphate aldolase</fullName>
    </recommendedName>
</protein>
<dbReference type="EMBL" id="CP009961">
    <property type="protein sequence ID" value="AKG38323.1"/>
    <property type="molecule type" value="Genomic_DNA"/>
</dbReference>
<dbReference type="KEGG" id="thf:MA03_02210"/>
<dbReference type="SMART" id="SM01133">
    <property type="entry name" value="DeoC"/>
    <property type="match status" value="1"/>
</dbReference>
<dbReference type="Pfam" id="PF01791">
    <property type="entry name" value="DeoC"/>
    <property type="match status" value="1"/>
</dbReference>
<dbReference type="Gene3D" id="3.20.20.70">
    <property type="entry name" value="Aldolase class I"/>
    <property type="match status" value="1"/>
</dbReference>
<dbReference type="AlphaFoldDB" id="A0A0F7FGV5"/>
<name>A0A0F7FGV5_9CREN</name>
<dbReference type="PANTHER" id="PTHR47916">
    <property type="entry name" value="FRUCTOSE-BISPHOSPHATE ALDOLASE CLASS 1"/>
    <property type="match status" value="1"/>
</dbReference>
<gene>
    <name evidence="1" type="ORF">MA03_02210</name>
</gene>
<dbReference type="SUPFAM" id="SSF51569">
    <property type="entry name" value="Aldolase"/>
    <property type="match status" value="1"/>
</dbReference>
<evidence type="ECO:0000313" key="1">
    <source>
        <dbReference type="EMBL" id="AKG38323.1"/>
    </source>
</evidence>
<dbReference type="Proteomes" id="UP000067434">
    <property type="component" value="Chromosome"/>
</dbReference>
<dbReference type="STRING" id="1550241.MA03_02210"/>
<dbReference type="PATRIC" id="fig|1550241.5.peg.451"/>
<accession>A0A0F7FGV5</accession>
<dbReference type="RefSeq" id="WP_052883710.1">
    <property type="nucleotide sequence ID" value="NZ_CP009961.1"/>
</dbReference>
<organism evidence="1 2">
    <name type="scientific">Infirmifilum uzonense</name>
    <dbReference type="NCBI Taxonomy" id="1550241"/>
    <lineage>
        <taxon>Archaea</taxon>
        <taxon>Thermoproteota</taxon>
        <taxon>Thermoprotei</taxon>
        <taxon>Thermofilales</taxon>
        <taxon>Thermofilaceae</taxon>
        <taxon>Infirmifilum</taxon>
    </lineage>
</organism>
<dbReference type="InterPro" id="IPR013785">
    <property type="entry name" value="Aldolase_TIM"/>
</dbReference>
<dbReference type="HOGENOM" id="CLU_057069_2_0_2"/>